<dbReference type="EMBL" id="CP043498">
    <property type="protein sequence ID" value="QFY62355.1"/>
    <property type="molecule type" value="Genomic_DNA"/>
</dbReference>
<feature type="transmembrane region" description="Helical" evidence="1">
    <location>
        <begin position="121"/>
        <end position="138"/>
    </location>
</feature>
<keyword evidence="1" id="KW-0472">Membrane</keyword>
<dbReference type="SMART" id="SM00014">
    <property type="entry name" value="acidPPc"/>
    <property type="match status" value="1"/>
</dbReference>
<dbReference type="KEGG" id="rgr:FZ934_03850"/>
<evidence type="ECO:0000259" key="2">
    <source>
        <dbReference type="SMART" id="SM00014"/>
    </source>
</evidence>
<gene>
    <name evidence="3" type="ORF">FZ934_03850</name>
</gene>
<reference evidence="3 4" key="1">
    <citation type="submission" date="2019-08" db="EMBL/GenBank/DDBJ databases">
        <title>Prosopis cineraria nodule microbiome.</title>
        <authorList>
            <person name="Ali R."/>
            <person name="Chaluvadi S.R."/>
            <person name="Wang X."/>
        </authorList>
    </citation>
    <scope>NUCLEOTIDE SEQUENCE [LARGE SCALE GENOMIC DNA]</scope>
    <source>
        <strain evidence="3 4">BG7</strain>
    </source>
</reference>
<feature type="domain" description="Phosphatidic acid phosphatase type 2/haloperoxidase" evidence="2">
    <location>
        <begin position="119"/>
        <end position="242"/>
    </location>
</feature>
<dbReference type="SUPFAM" id="SSF48317">
    <property type="entry name" value="Acid phosphatase/Vanadium-dependent haloperoxidase"/>
    <property type="match status" value="1"/>
</dbReference>
<dbReference type="InterPro" id="IPR036938">
    <property type="entry name" value="PAP2/HPO_sf"/>
</dbReference>
<dbReference type="Pfam" id="PF01569">
    <property type="entry name" value="PAP2"/>
    <property type="match status" value="1"/>
</dbReference>
<feature type="transmembrane region" description="Helical" evidence="1">
    <location>
        <begin position="84"/>
        <end position="101"/>
    </location>
</feature>
<feature type="transmembrane region" description="Helical" evidence="1">
    <location>
        <begin position="199"/>
        <end position="221"/>
    </location>
</feature>
<feature type="transmembrane region" description="Helical" evidence="1">
    <location>
        <begin position="227"/>
        <end position="245"/>
    </location>
</feature>
<dbReference type="Gene3D" id="1.20.144.10">
    <property type="entry name" value="Phosphatidic acid phosphatase type 2/haloperoxidase"/>
    <property type="match status" value="1"/>
</dbReference>
<evidence type="ECO:0000256" key="1">
    <source>
        <dbReference type="SAM" id="Phobius"/>
    </source>
</evidence>
<name>A0A5Q0CAI1_9HYPH</name>
<proteinExistence type="predicted"/>
<dbReference type="RefSeq" id="WP_153272359.1">
    <property type="nucleotide sequence ID" value="NZ_CP043498.1"/>
</dbReference>
<dbReference type="AlphaFoldDB" id="A0A5Q0CAI1"/>
<feature type="transmembrane region" description="Helical" evidence="1">
    <location>
        <begin position="20"/>
        <end position="41"/>
    </location>
</feature>
<organism evidence="3 4">
    <name type="scientific">Rhizobium grahamii</name>
    <dbReference type="NCBI Taxonomy" id="1120045"/>
    <lineage>
        <taxon>Bacteria</taxon>
        <taxon>Pseudomonadati</taxon>
        <taxon>Pseudomonadota</taxon>
        <taxon>Alphaproteobacteria</taxon>
        <taxon>Hyphomicrobiales</taxon>
        <taxon>Rhizobiaceae</taxon>
        <taxon>Rhizobium/Agrobacterium group</taxon>
        <taxon>Rhizobium</taxon>
    </lineage>
</organism>
<evidence type="ECO:0000313" key="3">
    <source>
        <dbReference type="EMBL" id="QFY62355.1"/>
    </source>
</evidence>
<protein>
    <submittedName>
        <fullName evidence="3">Phosphatase PAP2 family protein</fullName>
    </submittedName>
</protein>
<dbReference type="OrthoDB" id="9813524at2"/>
<keyword evidence="1" id="KW-1133">Transmembrane helix</keyword>
<accession>A0A5Q0CAI1</accession>
<dbReference type="Proteomes" id="UP000326881">
    <property type="component" value="Chromosome"/>
</dbReference>
<dbReference type="InterPro" id="IPR000326">
    <property type="entry name" value="PAP2/HPO"/>
</dbReference>
<keyword evidence="4" id="KW-1185">Reference proteome</keyword>
<keyword evidence="1" id="KW-0812">Transmembrane</keyword>
<sequence length="257" mass="28390">MISDAKSLLATFGEPGPNRATHAFFLLFSAWFALLIFFNLFPSLDLYVAEQFFRAKTCLDGSLKEHCGSFPYRSESALRAVRSFLFRLPYLIAIAMLWKLFACYEEYGATFNAVRARALRIALSSLVLGPILLVNVVLKSYWGRPRPSQTIDFGGPFDFVQAGSMAGKCLTNCSFVSGEAAAAGWLFCLAFLVPRHLRAAAIVPMGAISLLVALLRLSFGAHYLSDVMLGWLSSLVVFAATMMLTDSPHTEKKLKFE</sequence>
<evidence type="ECO:0000313" key="4">
    <source>
        <dbReference type="Proteomes" id="UP000326881"/>
    </source>
</evidence>